<sequence>MEFNFRLMVYVPNLLSAVLIYLFSTGIAPAQDGKPIFPSFTDPIATDDLLGRVVSSRDLPVADATVYLVPIGMIDMTPITASAVFDEPYAADAYDEPLEDAIARHRDQLPSGKTDQQGHFRIFDIPDGRFFVYVAIADGDVEHLPGGDKSRASYDAQELRGHEKRIQLSSRPPPHAEYIGSTECLECHEEQAAWKQTGHKLAWSRPGNPGPHQDFSQFPDFFEALESWIEAESYDGGTRLEIGDYNPEARGNVKFKIRLADDDRVEIEKIYADIYFWKSAQDGEYYITVENRLNESDPASPAHLKIEMVYGGAVLRQRYMVSVPESLGDRQGIYTLLQFHPNGDDRRLTHNRRVWRDYKFNYWWSKGEDGEYGTSDDRITAPAVNENTIQAMCAACHVTGYERYLDEETGQALVRGVNDPNGAFNIDDDPEMDEVNVGCETCHGPRLRACGVRRVGRKLPVPHGQSRLPFRRTGDGGLRPLSRPPARSGRPHPRLHPTD</sequence>
<evidence type="ECO:0000313" key="6">
    <source>
        <dbReference type="Proteomes" id="UP000240624"/>
    </source>
</evidence>
<reference evidence="4 5" key="1">
    <citation type="submission" date="2017-03" db="EMBL/GenBank/DDBJ databases">
        <authorList>
            <person name="Afonso C.L."/>
            <person name="Miller P.J."/>
            <person name="Scott M.A."/>
            <person name="Spackman E."/>
            <person name="Goraichik I."/>
            <person name="Dimitrov K.M."/>
            <person name="Suarez D.L."/>
            <person name="Swayne D.E."/>
        </authorList>
    </citation>
    <scope>NUCLEOTIDE SEQUENCE [LARGE SCALE GENOMIC DNA]</scope>
    <source>
        <strain evidence="4 5">CECT 8367</strain>
    </source>
</reference>
<feature type="compositionally biased region" description="Basic residues" evidence="1">
    <location>
        <begin position="489"/>
        <end position="499"/>
    </location>
</feature>
<feature type="region of interest" description="Disordered" evidence="1">
    <location>
        <begin position="461"/>
        <end position="499"/>
    </location>
</feature>
<organism evidence="4 5">
    <name type="scientific">Limimaricola soesokkakensis</name>
    <dbReference type="NCBI Taxonomy" id="1343159"/>
    <lineage>
        <taxon>Bacteria</taxon>
        <taxon>Pseudomonadati</taxon>
        <taxon>Pseudomonadota</taxon>
        <taxon>Alphaproteobacteria</taxon>
        <taxon>Rhodobacterales</taxon>
        <taxon>Paracoccaceae</taxon>
        <taxon>Limimaricola</taxon>
    </lineage>
</organism>
<protein>
    <submittedName>
        <fullName evidence="3">Cytochrome c554/c'-like protein</fullName>
    </submittedName>
</protein>
<dbReference type="InterPro" id="IPR023155">
    <property type="entry name" value="Cyt_c-552/4"/>
</dbReference>
<dbReference type="AlphaFoldDB" id="A0A1X6ZW44"/>
<evidence type="ECO:0000313" key="4">
    <source>
        <dbReference type="EMBL" id="SLN63439.1"/>
    </source>
</evidence>
<dbReference type="EMBL" id="PYGB01000010">
    <property type="protein sequence ID" value="PSK83427.1"/>
    <property type="molecule type" value="Genomic_DNA"/>
</dbReference>
<dbReference type="Pfam" id="PF13435">
    <property type="entry name" value="Cytochrome_C554"/>
    <property type="match status" value="1"/>
</dbReference>
<dbReference type="InterPro" id="IPR036280">
    <property type="entry name" value="Multihaem_cyt_sf"/>
</dbReference>
<dbReference type="Proteomes" id="UP000240624">
    <property type="component" value="Unassembled WGS sequence"/>
</dbReference>
<proteinExistence type="predicted"/>
<reference evidence="3 6" key="2">
    <citation type="submission" date="2018-03" db="EMBL/GenBank/DDBJ databases">
        <title>Genomic Encyclopedia of Archaeal and Bacterial Type Strains, Phase II (KMG-II): from individual species to whole genera.</title>
        <authorList>
            <person name="Goeker M."/>
        </authorList>
    </citation>
    <scope>NUCLEOTIDE SEQUENCE [LARGE SCALE GENOMIC DNA]</scope>
    <source>
        <strain evidence="3 6">DSM 29956</strain>
    </source>
</reference>
<name>A0A1X6ZW44_9RHOB</name>
<dbReference type="SUPFAM" id="SSF48695">
    <property type="entry name" value="Multiheme cytochromes"/>
    <property type="match status" value="1"/>
</dbReference>
<dbReference type="Proteomes" id="UP000193495">
    <property type="component" value="Unassembled WGS sequence"/>
</dbReference>
<accession>A0A1X6ZW44</accession>
<dbReference type="EMBL" id="FWFY01000011">
    <property type="protein sequence ID" value="SLN63439.1"/>
    <property type="molecule type" value="Genomic_DNA"/>
</dbReference>
<dbReference type="Gene3D" id="1.10.1130.10">
    <property type="entry name" value="Flavocytochrome C3, Chain A"/>
    <property type="match status" value="1"/>
</dbReference>
<evidence type="ECO:0000313" key="3">
    <source>
        <dbReference type="EMBL" id="PSK83427.1"/>
    </source>
</evidence>
<gene>
    <name evidence="3" type="ORF">CLV79_1106</name>
    <name evidence="4" type="ORF">LOS8367_03070</name>
</gene>
<evidence type="ECO:0000259" key="2">
    <source>
        <dbReference type="Pfam" id="PF13435"/>
    </source>
</evidence>
<keyword evidence="6" id="KW-1185">Reference proteome</keyword>
<evidence type="ECO:0000256" key="1">
    <source>
        <dbReference type="SAM" id="MobiDB-lite"/>
    </source>
</evidence>
<feature type="domain" description="Cytochrome c-552/4" evidence="2">
    <location>
        <begin position="385"/>
        <end position="444"/>
    </location>
</feature>
<evidence type="ECO:0000313" key="5">
    <source>
        <dbReference type="Proteomes" id="UP000193495"/>
    </source>
</evidence>